<dbReference type="InterPro" id="IPR036179">
    <property type="entry name" value="Ig-like_dom_sf"/>
</dbReference>
<dbReference type="AlphaFoldDB" id="A0A8S3SZK5"/>
<proteinExistence type="predicted"/>
<evidence type="ECO:0000313" key="2">
    <source>
        <dbReference type="Proteomes" id="UP000683360"/>
    </source>
</evidence>
<comment type="caution">
    <text evidence="1">The sequence shown here is derived from an EMBL/GenBank/DDBJ whole genome shotgun (WGS) entry which is preliminary data.</text>
</comment>
<dbReference type="Proteomes" id="UP000683360">
    <property type="component" value="Unassembled WGS sequence"/>
</dbReference>
<organism evidence="1 2">
    <name type="scientific">Mytilus edulis</name>
    <name type="common">Blue mussel</name>
    <dbReference type="NCBI Taxonomy" id="6550"/>
    <lineage>
        <taxon>Eukaryota</taxon>
        <taxon>Metazoa</taxon>
        <taxon>Spiralia</taxon>
        <taxon>Lophotrochozoa</taxon>
        <taxon>Mollusca</taxon>
        <taxon>Bivalvia</taxon>
        <taxon>Autobranchia</taxon>
        <taxon>Pteriomorphia</taxon>
        <taxon>Mytilida</taxon>
        <taxon>Mytiloidea</taxon>
        <taxon>Mytilidae</taxon>
        <taxon>Mytilinae</taxon>
        <taxon>Mytilus</taxon>
    </lineage>
</organism>
<accession>A0A8S3SZK5</accession>
<evidence type="ECO:0000313" key="1">
    <source>
        <dbReference type="EMBL" id="CAG2222120.1"/>
    </source>
</evidence>
<dbReference type="SUPFAM" id="SSF48726">
    <property type="entry name" value="Immunoglobulin"/>
    <property type="match status" value="1"/>
</dbReference>
<dbReference type="Gene3D" id="2.60.40.10">
    <property type="entry name" value="Immunoglobulins"/>
    <property type="match status" value="1"/>
</dbReference>
<reference evidence="1" key="1">
    <citation type="submission" date="2021-03" db="EMBL/GenBank/DDBJ databases">
        <authorList>
            <person name="Bekaert M."/>
        </authorList>
    </citation>
    <scope>NUCLEOTIDE SEQUENCE</scope>
</reference>
<gene>
    <name evidence="1" type="ORF">MEDL_35477</name>
</gene>
<dbReference type="InterPro" id="IPR013783">
    <property type="entry name" value="Ig-like_fold"/>
</dbReference>
<sequence length="167" mass="19443">MRVRHNNLYVGRGGRGTVFTTPGSYLQFDDRDSYIYIECIFISTDTNLRIYREVYSNYRYGYYDATKYHIIPSKTTPILVQVPQQLGNFEVSSRDLQLKTNDVIDRMDGTTIDRILTYNGSLENVDDLFSVTACYEFQLRIRNVSTTDIGNYTCSVTFQTRIFIARK</sequence>
<name>A0A8S3SZK5_MYTED</name>
<protein>
    <recommendedName>
        <fullName evidence="3">Ig-like domain-containing protein</fullName>
    </recommendedName>
</protein>
<keyword evidence="2" id="KW-1185">Reference proteome</keyword>
<dbReference type="EMBL" id="CAJPWZ010001725">
    <property type="protein sequence ID" value="CAG2222120.1"/>
    <property type="molecule type" value="Genomic_DNA"/>
</dbReference>
<evidence type="ECO:0008006" key="3">
    <source>
        <dbReference type="Google" id="ProtNLM"/>
    </source>
</evidence>